<dbReference type="EMBL" id="KZ293487">
    <property type="protein sequence ID" value="PBK60372.1"/>
    <property type="molecule type" value="Genomic_DNA"/>
</dbReference>
<evidence type="ECO:0000313" key="1">
    <source>
        <dbReference type="EMBL" id="PBK60372.1"/>
    </source>
</evidence>
<evidence type="ECO:0000313" key="2">
    <source>
        <dbReference type="Proteomes" id="UP000218334"/>
    </source>
</evidence>
<dbReference type="AlphaFoldDB" id="A0A2H3AZX5"/>
<sequence length="254" mass="28629">MKELLGPKYNFWHCPWEGSTPTPIIDQHGHVITVLAGHPNNPNWTDLHQQAAETLEMVQPQCNFSDKQRKHQRGRFPALSYGISYGSSQTHPQGLHHNKDNTAMLIALISNLAFIRLAGFVSSSLLPPPLILDPELVVFDTPTPTTCCSDGVPSLHLVLWDLKLIIDFPPGSTILIPSAILRHSNTTIAPGECRYLFTQYTAGGLFRWVDYGFRGSEEYWGALQGEELEQVKKERSERWMMGMGMFSTLEELRQ</sequence>
<name>A0A2H3AZX5_9AGAR</name>
<dbReference type="STRING" id="1076256.A0A2H3AZX5"/>
<gene>
    <name evidence="1" type="ORF">ARMSODRAFT_990947</name>
</gene>
<proteinExistence type="predicted"/>
<organism evidence="1 2">
    <name type="scientific">Armillaria solidipes</name>
    <dbReference type="NCBI Taxonomy" id="1076256"/>
    <lineage>
        <taxon>Eukaryota</taxon>
        <taxon>Fungi</taxon>
        <taxon>Dikarya</taxon>
        <taxon>Basidiomycota</taxon>
        <taxon>Agaricomycotina</taxon>
        <taxon>Agaricomycetes</taxon>
        <taxon>Agaricomycetidae</taxon>
        <taxon>Agaricales</taxon>
        <taxon>Marasmiineae</taxon>
        <taxon>Physalacriaceae</taxon>
        <taxon>Armillaria</taxon>
    </lineage>
</organism>
<reference evidence="2" key="1">
    <citation type="journal article" date="2017" name="Nat. Ecol. Evol.">
        <title>Genome expansion and lineage-specific genetic innovations in the forest pathogenic fungi Armillaria.</title>
        <authorList>
            <person name="Sipos G."/>
            <person name="Prasanna A.N."/>
            <person name="Walter M.C."/>
            <person name="O'Connor E."/>
            <person name="Balint B."/>
            <person name="Krizsan K."/>
            <person name="Kiss B."/>
            <person name="Hess J."/>
            <person name="Varga T."/>
            <person name="Slot J."/>
            <person name="Riley R."/>
            <person name="Boka B."/>
            <person name="Rigling D."/>
            <person name="Barry K."/>
            <person name="Lee J."/>
            <person name="Mihaltcheva S."/>
            <person name="LaButti K."/>
            <person name="Lipzen A."/>
            <person name="Waldron R."/>
            <person name="Moloney N.M."/>
            <person name="Sperisen C."/>
            <person name="Kredics L."/>
            <person name="Vagvoelgyi C."/>
            <person name="Patrignani A."/>
            <person name="Fitzpatrick D."/>
            <person name="Nagy I."/>
            <person name="Doyle S."/>
            <person name="Anderson J.B."/>
            <person name="Grigoriev I.V."/>
            <person name="Gueldener U."/>
            <person name="Muensterkoetter M."/>
            <person name="Nagy L.G."/>
        </authorList>
    </citation>
    <scope>NUCLEOTIDE SEQUENCE [LARGE SCALE GENOMIC DNA]</scope>
    <source>
        <strain evidence="2">28-4</strain>
    </source>
</reference>
<dbReference type="Gene3D" id="3.60.130.30">
    <property type="match status" value="1"/>
</dbReference>
<accession>A0A2H3AZX5</accession>
<keyword evidence="2" id="KW-1185">Reference proteome</keyword>
<protein>
    <submittedName>
        <fullName evidence="1">Uncharacterized protein</fullName>
    </submittedName>
</protein>
<dbReference type="Proteomes" id="UP000218334">
    <property type="component" value="Unassembled WGS sequence"/>
</dbReference>